<keyword evidence="2" id="KW-0678">Repressor</keyword>
<keyword evidence="7" id="KW-0479">Metal-binding</keyword>
<comment type="cofactor">
    <cofactor evidence="8">
        <name>Mn(2+)</name>
        <dbReference type="ChEBI" id="CHEBI:29035"/>
    </cofactor>
    <cofactor evidence="8">
        <name>Fe(2+)</name>
        <dbReference type="ChEBI" id="CHEBI:29033"/>
    </cofactor>
    <text evidence="8">Binds 1 Mn(2+) or Fe(2+) ion per subunit.</text>
</comment>
<dbReference type="Gene3D" id="1.10.10.10">
    <property type="entry name" value="Winged helix-like DNA-binding domain superfamily/Winged helix DNA-binding domain"/>
    <property type="match status" value="1"/>
</dbReference>
<comment type="similarity">
    <text evidence="1">Belongs to the Fur family.</text>
</comment>
<feature type="binding site" evidence="7">
    <location>
        <position position="141"/>
    </location>
    <ligand>
        <name>Zn(2+)</name>
        <dbReference type="ChEBI" id="CHEBI:29105"/>
    </ligand>
</feature>
<dbReference type="InterPro" id="IPR043135">
    <property type="entry name" value="Fur_C"/>
</dbReference>
<dbReference type="RefSeq" id="WP_057768085.1">
    <property type="nucleotide sequence ID" value="NZ_JQAT01000001.1"/>
</dbReference>
<dbReference type="Pfam" id="PF01475">
    <property type="entry name" value="FUR"/>
    <property type="match status" value="1"/>
</dbReference>
<dbReference type="GO" id="GO:1900376">
    <property type="term" value="P:regulation of secondary metabolite biosynthetic process"/>
    <property type="evidence" value="ECO:0007669"/>
    <property type="project" value="TreeGrafter"/>
</dbReference>
<evidence type="ECO:0000256" key="1">
    <source>
        <dbReference type="ARBA" id="ARBA00007957"/>
    </source>
</evidence>
<reference evidence="11 12" key="1">
    <citation type="journal article" date="2015" name="Genome Announc.">
        <title>Expanding the biotechnology potential of lactobacilli through comparative genomics of 213 strains and associated genera.</title>
        <authorList>
            <person name="Sun Z."/>
            <person name="Harris H.M."/>
            <person name="McCann A."/>
            <person name="Guo C."/>
            <person name="Argimon S."/>
            <person name="Zhang W."/>
            <person name="Yang X."/>
            <person name="Jeffery I.B."/>
            <person name="Cooney J.C."/>
            <person name="Kagawa T.F."/>
            <person name="Liu W."/>
            <person name="Song Y."/>
            <person name="Salvetti E."/>
            <person name="Wrobel A."/>
            <person name="Rasinkangas P."/>
            <person name="Parkhill J."/>
            <person name="Rea M.C."/>
            <person name="O'Sullivan O."/>
            <person name="Ritari J."/>
            <person name="Douillard F.P."/>
            <person name="Paul Ross R."/>
            <person name="Yang R."/>
            <person name="Briner A.E."/>
            <person name="Felis G.E."/>
            <person name="de Vos W.M."/>
            <person name="Barrangou R."/>
            <person name="Klaenhammer T.R."/>
            <person name="Caufield P.W."/>
            <person name="Cui Y."/>
            <person name="Zhang H."/>
            <person name="O'Toole P.W."/>
        </authorList>
    </citation>
    <scope>NUCLEOTIDE SEQUENCE [LARGE SCALE GENOMIC DNA]</scope>
    <source>
        <strain evidence="9 12">ATCC BAA-66</strain>
        <strain evidence="10 11">DSM 13344</strain>
    </source>
</reference>
<proteinExistence type="inferred from homology"/>
<evidence type="ECO:0000313" key="12">
    <source>
        <dbReference type="Proteomes" id="UP000051751"/>
    </source>
</evidence>
<dbReference type="CDD" id="cd07153">
    <property type="entry name" value="Fur_like"/>
    <property type="match status" value="1"/>
</dbReference>
<dbReference type="Proteomes" id="UP000051645">
    <property type="component" value="Unassembled WGS sequence"/>
</dbReference>
<dbReference type="Proteomes" id="UP000051751">
    <property type="component" value="Unassembled WGS sequence"/>
</dbReference>
<dbReference type="PANTHER" id="PTHR33202">
    <property type="entry name" value="ZINC UPTAKE REGULATION PROTEIN"/>
    <property type="match status" value="1"/>
</dbReference>
<evidence type="ECO:0000256" key="8">
    <source>
        <dbReference type="PIRSR" id="PIRSR602481-2"/>
    </source>
</evidence>
<keyword evidence="5" id="KW-0238">DNA-binding</keyword>
<evidence type="ECO:0000313" key="10">
    <source>
        <dbReference type="EMBL" id="KRN33704.1"/>
    </source>
</evidence>
<dbReference type="EMBL" id="JQAT01000001">
    <property type="protein sequence ID" value="KRN29767.1"/>
    <property type="molecule type" value="Genomic_DNA"/>
</dbReference>
<dbReference type="STRING" id="81857.IV38_GL000656"/>
<keyword evidence="11" id="KW-1185">Reference proteome</keyword>
<evidence type="ECO:0000256" key="2">
    <source>
        <dbReference type="ARBA" id="ARBA00022491"/>
    </source>
</evidence>
<comment type="caution">
    <text evidence="10">The sequence shown here is derived from an EMBL/GenBank/DDBJ whole genome shotgun (WGS) entry which is preliminary data.</text>
</comment>
<comment type="cofactor">
    <cofactor evidence="7">
        <name>Zn(2+)</name>
        <dbReference type="ChEBI" id="CHEBI:29105"/>
    </cofactor>
    <text evidence="7">Binds 1 zinc ion per subunit.</text>
</comment>
<dbReference type="SUPFAM" id="SSF46785">
    <property type="entry name" value="Winged helix' DNA-binding domain"/>
    <property type="match status" value="1"/>
</dbReference>
<dbReference type="GO" id="GO:0003700">
    <property type="term" value="F:DNA-binding transcription factor activity"/>
    <property type="evidence" value="ECO:0007669"/>
    <property type="project" value="InterPro"/>
</dbReference>
<keyword evidence="6" id="KW-0804">Transcription</keyword>
<dbReference type="EMBL" id="JQAZ01000001">
    <property type="protein sequence ID" value="KRN33704.1"/>
    <property type="molecule type" value="Genomic_DNA"/>
</dbReference>
<evidence type="ECO:0000313" key="11">
    <source>
        <dbReference type="Proteomes" id="UP000051645"/>
    </source>
</evidence>
<dbReference type="InterPro" id="IPR036388">
    <property type="entry name" value="WH-like_DNA-bd_sf"/>
</dbReference>
<dbReference type="InterPro" id="IPR036390">
    <property type="entry name" value="WH_DNA-bd_sf"/>
</dbReference>
<accession>A0A0R2FZS0</accession>
<name>A0A0R2FZS0_9LACO</name>
<dbReference type="GO" id="GO:0000976">
    <property type="term" value="F:transcription cis-regulatory region binding"/>
    <property type="evidence" value="ECO:0007669"/>
    <property type="project" value="TreeGrafter"/>
</dbReference>
<dbReference type="PANTHER" id="PTHR33202:SF8">
    <property type="entry name" value="PEROXIDE-RESPONSIVE REPRESSOR PERR"/>
    <property type="match status" value="1"/>
</dbReference>
<evidence type="ECO:0000256" key="7">
    <source>
        <dbReference type="PIRSR" id="PIRSR602481-1"/>
    </source>
</evidence>
<dbReference type="GO" id="GO:0045892">
    <property type="term" value="P:negative regulation of DNA-templated transcription"/>
    <property type="evidence" value="ECO:0007669"/>
    <property type="project" value="TreeGrafter"/>
</dbReference>
<keyword evidence="4" id="KW-0805">Transcription regulation</keyword>
<evidence type="ECO:0000256" key="6">
    <source>
        <dbReference type="ARBA" id="ARBA00023163"/>
    </source>
</evidence>
<dbReference type="AlphaFoldDB" id="A0A0R2FZS0"/>
<gene>
    <name evidence="9" type="ORF">IV38_GL000656</name>
    <name evidence="10" type="ORF">IV40_GL000012</name>
</gene>
<protein>
    <submittedName>
        <fullName evidence="10">Fe2+ Zn2+ uptake regulation protein</fullName>
    </submittedName>
</protein>
<evidence type="ECO:0000313" key="9">
    <source>
        <dbReference type="EMBL" id="KRN29767.1"/>
    </source>
</evidence>
<dbReference type="PATRIC" id="fig|81857.3.peg.662"/>
<keyword evidence="3 7" id="KW-0862">Zinc</keyword>
<feature type="binding site" evidence="8">
    <location>
        <position position="115"/>
    </location>
    <ligand>
        <name>Fe cation</name>
        <dbReference type="ChEBI" id="CHEBI:24875"/>
    </ligand>
</feature>
<dbReference type="GO" id="GO:0008270">
    <property type="term" value="F:zinc ion binding"/>
    <property type="evidence" value="ECO:0007669"/>
    <property type="project" value="TreeGrafter"/>
</dbReference>
<dbReference type="Gene3D" id="3.30.1490.190">
    <property type="match status" value="1"/>
</dbReference>
<organism evidence="10 11">
    <name type="scientific">Lactobacillus selangorensis</name>
    <dbReference type="NCBI Taxonomy" id="81857"/>
    <lineage>
        <taxon>Bacteria</taxon>
        <taxon>Bacillati</taxon>
        <taxon>Bacillota</taxon>
        <taxon>Bacilli</taxon>
        <taxon>Lactobacillales</taxon>
        <taxon>Lactobacillaceae</taxon>
        <taxon>Lactobacillus</taxon>
    </lineage>
</organism>
<feature type="binding site" evidence="7">
    <location>
        <position position="144"/>
    </location>
    <ligand>
        <name>Zn(2+)</name>
        <dbReference type="ChEBI" id="CHEBI:29105"/>
    </ligand>
</feature>
<dbReference type="InterPro" id="IPR002481">
    <property type="entry name" value="FUR"/>
</dbReference>
<keyword evidence="8" id="KW-0408">Iron</keyword>
<evidence type="ECO:0000256" key="4">
    <source>
        <dbReference type="ARBA" id="ARBA00023015"/>
    </source>
</evidence>
<evidence type="ECO:0000256" key="3">
    <source>
        <dbReference type="ARBA" id="ARBA00022833"/>
    </source>
</evidence>
<sequence>MSSHQDLDAALAILKEHKVRITPQRRLVLNYLITHHNHPSVETISQSLAQEIPNLSVATIYNNLKKFVELGIVIELPSENGGIRYDYFGHPHYHVICKNCGKIADVFSPAYAEIEQTLRDEAAKRTGYLVTGDHVEVYGYCPDCQKKLHLNQ</sequence>
<feature type="binding site" evidence="7">
    <location>
        <position position="97"/>
    </location>
    <ligand>
        <name>Zn(2+)</name>
        <dbReference type="ChEBI" id="CHEBI:29105"/>
    </ligand>
</feature>
<evidence type="ECO:0000256" key="5">
    <source>
        <dbReference type="ARBA" id="ARBA00023125"/>
    </source>
</evidence>
<feature type="binding site" evidence="7">
    <location>
        <position position="100"/>
    </location>
    <ligand>
        <name>Zn(2+)</name>
        <dbReference type="ChEBI" id="CHEBI:29105"/>
    </ligand>
</feature>